<evidence type="ECO:0000256" key="4">
    <source>
        <dbReference type="ARBA" id="ARBA00022679"/>
    </source>
</evidence>
<dbReference type="EMBL" id="JACVVK020000043">
    <property type="protein sequence ID" value="KAK7499608.1"/>
    <property type="molecule type" value="Genomic_DNA"/>
</dbReference>
<organism evidence="11 12">
    <name type="scientific">Batillaria attramentaria</name>
    <dbReference type="NCBI Taxonomy" id="370345"/>
    <lineage>
        <taxon>Eukaryota</taxon>
        <taxon>Metazoa</taxon>
        <taxon>Spiralia</taxon>
        <taxon>Lophotrochozoa</taxon>
        <taxon>Mollusca</taxon>
        <taxon>Gastropoda</taxon>
        <taxon>Caenogastropoda</taxon>
        <taxon>Sorbeoconcha</taxon>
        <taxon>Cerithioidea</taxon>
        <taxon>Batillariidae</taxon>
        <taxon>Batillaria</taxon>
    </lineage>
</organism>
<sequence length="808" mass="91398">MATLRGSKNYVWDTAKPLGQGATSLVYVGREKRTGEEVAVKVFTPQSYQRPRQVQIREFEVMKRLDHENVVKLLAIEEEQTMNGGEVIVMELCPNGSLYNVLDSTENSYGLSEEEFLLVLKQVAAGVKHLRDNDIIHRDIKPGNILRCVAEDGRSVYKLTDFGAARELQENEEFMSLYGTEEYLHPDMYERAVLRHARGQQFGVHVDLWSLGVTFYHAATGNLPFRPYGGRRNKETMHLITTQKEPSVISGVQLTENGPIEWRRELPSTCRLSMGLKRLITPFLAALLEKDQSRTWPFDQFFEQVANIANNKVVIDVFCPSWLTKLKIYTDKNDKLARLQELIAEQTDIPPTEQLLLCGGQRLNSLVQPNQPVSDYHLDITPSNPIIVYSLTGAFPQRPSSPAVGQFPQMTPAMALDHDYPQCKRCCGVLYTIMEAVRGISEASSLLNLAVHMYCSYLKRQVEALQDSLSRLSQQMALVGHWQQSLFTQFRHHLDLLNLTLLALGSSSPKVGSWVKVIQATQQTHRKETDELLVKDLADILVVLGWKAEGVFFLQSDTVQQLVLLQSAEKVKVMLDRMKKILVMFKDNRTKRHLNYNEEQIHKFEKNKLGELCTKARSLLTDNCLIKRKNLYGAYKHWFQNATRCQIMITQVETSMRQMTESHAQLVSRLKNAEGRCSKLIDDCVDHVKKEVIIPVQQPPPVVSGSSADGQPLNGSSDFLQDSSVNGPGSGQSSVSSRRERLDSLLDGIHTSRRSLEELETLVNENTQLIRNVWCERMLPRLASLPDEGPLLILDKTLLPSFENGGVA</sequence>
<dbReference type="InterPro" id="IPR041087">
    <property type="entry name" value="TBK1_ULD"/>
</dbReference>
<evidence type="ECO:0000313" key="11">
    <source>
        <dbReference type="EMBL" id="KAK7499608.1"/>
    </source>
</evidence>
<dbReference type="PROSITE" id="PS00107">
    <property type="entry name" value="PROTEIN_KINASE_ATP"/>
    <property type="match status" value="1"/>
</dbReference>
<dbReference type="PROSITE" id="PS50011">
    <property type="entry name" value="PROTEIN_KINASE_DOM"/>
    <property type="match status" value="1"/>
</dbReference>
<proteinExistence type="predicted"/>
<dbReference type="InterPro" id="IPR051180">
    <property type="entry name" value="IKK"/>
</dbReference>
<evidence type="ECO:0000256" key="5">
    <source>
        <dbReference type="ARBA" id="ARBA00022741"/>
    </source>
</evidence>
<dbReference type="GO" id="GO:0004674">
    <property type="term" value="F:protein serine/threonine kinase activity"/>
    <property type="evidence" value="ECO:0007669"/>
    <property type="project" value="UniProtKB-KW"/>
</dbReference>
<dbReference type="Pfam" id="PF18394">
    <property type="entry name" value="TBK1_CCD1"/>
    <property type="match status" value="1"/>
</dbReference>
<dbReference type="Pfam" id="PF18396">
    <property type="entry name" value="TBK1_ULD"/>
    <property type="match status" value="1"/>
</dbReference>
<dbReference type="Gene3D" id="1.20.1270.420">
    <property type="match status" value="1"/>
</dbReference>
<dbReference type="SUPFAM" id="SSF54236">
    <property type="entry name" value="Ubiquitin-like"/>
    <property type="match status" value="1"/>
</dbReference>
<accession>A0ABD0LKH7</accession>
<feature type="region of interest" description="Disordered" evidence="9">
    <location>
        <begin position="696"/>
        <end position="739"/>
    </location>
</feature>
<keyword evidence="6" id="KW-0418">Kinase</keyword>
<keyword evidence="5 8" id="KW-0547">Nucleotide-binding</keyword>
<dbReference type="PANTHER" id="PTHR22969">
    <property type="entry name" value="IKB KINASE"/>
    <property type="match status" value="1"/>
</dbReference>
<keyword evidence="3" id="KW-0723">Serine/threonine-protein kinase</keyword>
<reference evidence="11 12" key="1">
    <citation type="journal article" date="2023" name="Sci. Data">
        <title>Genome assembly of the Korean intertidal mud-creeper Batillaria attramentaria.</title>
        <authorList>
            <person name="Patra A.K."/>
            <person name="Ho P.T."/>
            <person name="Jun S."/>
            <person name="Lee S.J."/>
            <person name="Kim Y."/>
            <person name="Won Y.J."/>
        </authorList>
    </citation>
    <scope>NUCLEOTIDE SEQUENCE [LARGE SCALE GENOMIC DNA]</scope>
    <source>
        <strain evidence="11">Wonlab-2016</strain>
    </source>
</reference>
<dbReference type="CDD" id="cd12219">
    <property type="entry name" value="Ubl_TBK1_like"/>
    <property type="match status" value="1"/>
</dbReference>
<evidence type="ECO:0000256" key="9">
    <source>
        <dbReference type="SAM" id="MobiDB-lite"/>
    </source>
</evidence>
<dbReference type="GO" id="GO:0010628">
    <property type="term" value="P:positive regulation of gene expression"/>
    <property type="evidence" value="ECO:0007669"/>
    <property type="project" value="UniProtKB-ARBA"/>
</dbReference>
<dbReference type="Proteomes" id="UP001519460">
    <property type="component" value="Unassembled WGS sequence"/>
</dbReference>
<keyword evidence="12" id="KW-1185">Reference proteome</keyword>
<dbReference type="GO" id="GO:0045089">
    <property type="term" value="P:positive regulation of innate immune response"/>
    <property type="evidence" value="ECO:0007669"/>
    <property type="project" value="UniProtKB-ARBA"/>
</dbReference>
<feature type="compositionally biased region" description="Polar residues" evidence="9">
    <location>
        <begin position="704"/>
        <end position="736"/>
    </location>
</feature>
<dbReference type="GO" id="GO:0006950">
    <property type="term" value="P:response to stress"/>
    <property type="evidence" value="ECO:0007669"/>
    <property type="project" value="UniProtKB-ARBA"/>
</dbReference>
<evidence type="ECO:0000259" key="10">
    <source>
        <dbReference type="PROSITE" id="PS50011"/>
    </source>
</evidence>
<feature type="binding site" evidence="8">
    <location>
        <position position="41"/>
    </location>
    <ligand>
        <name>ATP</name>
        <dbReference type="ChEBI" id="CHEBI:30616"/>
    </ligand>
</feature>
<dbReference type="PANTHER" id="PTHR22969:SF15">
    <property type="entry name" value="FI05319P"/>
    <property type="match status" value="1"/>
</dbReference>
<feature type="domain" description="Protein kinase" evidence="10">
    <location>
        <begin position="12"/>
        <end position="308"/>
    </location>
</feature>
<dbReference type="Pfam" id="PF00069">
    <property type="entry name" value="Pkinase"/>
    <property type="match status" value="1"/>
</dbReference>
<dbReference type="InterPro" id="IPR041309">
    <property type="entry name" value="TBK1_CC1"/>
</dbReference>
<gene>
    <name evidence="11" type="ORF">BaRGS_00009260</name>
</gene>
<dbReference type="SMART" id="SM00220">
    <property type="entry name" value="S_TKc"/>
    <property type="match status" value="1"/>
</dbReference>
<dbReference type="Gene3D" id="3.30.200.20">
    <property type="entry name" value="Phosphorylase Kinase, domain 1"/>
    <property type="match status" value="1"/>
</dbReference>
<comment type="caution">
    <text evidence="11">The sequence shown here is derived from an EMBL/GenBank/DDBJ whole genome shotgun (WGS) entry which is preliminary data.</text>
</comment>
<evidence type="ECO:0000256" key="8">
    <source>
        <dbReference type="PROSITE-ProRule" id="PRU10141"/>
    </source>
</evidence>
<dbReference type="FunFam" id="1.10.510.10:FF:000100">
    <property type="entry name" value="inhibitor of nuclear factor kappa-B kinase subunit epsilon"/>
    <property type="match status" value="1"/>
</dbReference>
<dbReference type="InterPro" id="IPR017441">
    <property type="entry name" value="Protein_kinase_ATP_BS"/>
</dbReference>
<dbReference type="InterPro" id="IPR029071">
    <property type="entry name" value="Ubiquitin-like_domsf"/>
</dbReference>
<evidence type="ECO:0000256" key="1">
    <source>
        <dbReference type="ARBA" id="ARBA00004496"/>
    </source>
</evidence>
<dbReference type="InterPro" id="IPR000719">
    <property type="entry name" value="Prot_kinase_dom"/>
</dbReference>
<evidence type="ECO:0000256" key="3">
    <source>
        <dbReference type="ARBA" id="ARBA00022527"/>
    </source>
</evidence>
<comment type="subcellular location">
    <subcellularLocation>
        <location evidence="1">Cytoplasm</location>
    </subcellularLocation>
</comment>
<dbReference type="Gene3D" id="3.10.20.90">
    <property type="entry name" value="Phosphatidylinositol 3-kinase Catalytic Subunit, Chain A, domain 1"/>
    <property type="match status" value="1"/>
</dbReference>
<evidence type="ECO:0000256" key="2">
    <source>
        <dbReference type="ARBA" id="ARBA00022490"/>
    </source>
</evidence>
<dbReference type="GO" id="GO:0005524">
    <property type="term" value="F:ATP binding"/>
    <property type="evidence" value="ECO:0007669"/>
    <property type="project" value="UniProtKB-UniRule"/>
</dbReference>
<evidence type="ECO:0000256" key="7">
    <source>
        <dbReference type="ARBA" id="ARBA00022840"/>
    </source>
</evidence>
<dbReference type="InterPro" id="IPR011009">
    <property type="entry name" value="Kinase-like_dom_sf"/>
</dbReference>
<evidence type="ECO:0000313" key="12">
    <source>
        <dbReference type="Proteomes" id="UP001519460"/>
    </source>
</evidence>
<dbReference type="AlphaFoldDB" id="A0ABD0LKH7"/>
<dbReference type="GO" id="GO:0009967">
    <property type="term" value="P:positive regulation of signal transduction"/>
    <property type="evidence" value="ECO:0007669"/>
    <property type="project" value="UniProtKB-ARBA"/>
</dbReference>
<keyword evidence="4" id="KW-0808">Transferase</keyword>
<dbReference type="GO" id="GO:0005737">
    <property type="term" value="C:cytoplasm"/>
    <property type="evidence" value="ECO:0007669"/>
    <property type="project" value="UniProtKB-SubCell"/>
</dbReference>
<dbReference type="SUPFAM" id="SSF56112">
    <property type="entry name" value="Protein kinase-like (PK-like)"/>
    <property type="match status" value="1"/>
</dbReference>
<keyword evidence="2" id="KW-0963">Cytoplasm</keyword>
<dbReference type="FunFam" id="3.30.200.20:FF:000106">
    <property type="entry name" value="serine/threonine-protein kinase TBK1 isoform X1"/>
    <property type="match status" value="1"/>
</dbReference>
<evidence type="ECO:0000256" key="6">
    <source>
        <dbReference type="ARBA" id="ARBA00022777"/>
    </source>
</evidence>
<name>A0ABD0LKH7_9CAEN</name>
<dbReference type="Gene3D" id="1.10.510.10">
    <property type="entry name" value="Transferase(Phosphotransferase) domain 1"/>
    <property type="match status" value="1"/>
</dbReference>
<protein>
    <recommendedName>
        <fullName evidence="10">Protein kinase domain-containing protein</fullName>
    </recommendedName>
</protein>
<keyword evidence="7 8" id="KW-0067">ATP-binding</keyword>